<dbReference type="InterPro" id="IPR000477">
    <property type="entry name" value="RT_dom"/>
</dbReference>
<evidence type="ECO:0000256" key="5">
    <source>
        <dbReference type="ARBA" id="ARBA00023172"/>
    </source>
</evidence>
<dbReference type="SUPFAM" id="SSF50630">
    <property type="entry name" value="Acid proteases"/>
    <property type="match status" value="1"/>
</dbReference>
<name>A0A5B6U2I9_9ROSI</name>
<dbReference type="InterPro" id="IPR036397">
    <property type="entry name" value="RNaseH_sf"/>
</dbReference>
<keyword evidence="4" id="KW-0255">Endonuclease</keyword>
<dbReference type="Gene3D" id="3.30.420.10">
    <property type="entry name" value="Ribonuclease H-like superfamily/Ribonuclease H"/>
    <property type="match status" value="2"/>
</dbReference>
<keyword evidence="9" id="KW-0695">RNA-directed DNA polymerase</keyword>
<reference evidence="10" key="1">
    <citation type="journal article" date="2019" name="Plant Biotechnol. J.">
        <title>Genome sequencing of the Australian wild diploid species Gossypium australe highlights disease resistance and delayed gland morphogenesis.</title>
        <authorList>
            <person name="Cai Y."/>
            <person name="Cai X."/>
            <person name="Wang Q."/>
            <person name="Wang P."/>
            <person name="Zhang Y."/>
            <person name="Cai C."/>
            <person name="Xu Y."/>
            <person name="Wang K."/>
            <person name="Zhou Z."/>
            <person name="Wang C."/>
            <person name="Geng S."/>
            <person name="Li B."/>
            <person name="Dong Q."/>
            <person name="Hou Y."/>
            <person name="Wang H."/>
            <person name="Ai P."/>
            <person name="Liu Z."/>
            <person name="Yi F."/>
            <person name="Sun M."/>
            <person name="An G."/>
            <person name="Cheng J."/>
            <person name="Zhang Y."/>
            <person name="Shi Q."/>
            <person name="Xie Y."/>
            <person name="Shi X."/>
            <person name="Chang Y."/>
            <person name="Huang F."/>
            <person name="Chen Y."/>
            <person name="Hong S."/>
            <person name="Mi L."/>
            <person name="Sun Q."/>
            <person name="Zhang L."/>
            <person name="Zhou B."/>
            <person name="Peng R."/>
            <person name="Zhang X."/>
            <person name="Liu F."/>
        </authorList>
    </citation>
    <scope>NUCLEOTIDE SEQUENCE [LARGE SCALE GENOMIC DNA]</scope>
    <source>
        <strain evidence="10">cv. PA1801</strain>
    </source>
</reference>
<dbReference type="PANTHER" id="PTHR37984:SF5">
    <property type="entry name" value="PROTEIN NYNRIN-LIKE"/>
    <property type="match status" value="1"/>
</dbReference>
<dbReference type="InterPro" id="IPR043128">
    <property type="entry name" value="Rev_trsase/Diguanyl_cyclase"/>
</dbReference>
<dbReference type="GO" id="GO:0006310">
    <property type="term" value="P:DNA recombination"/>
    <property type="evidence" value="ECO:0007669"/>
    <property type="project" value="UniProtKB-KW"/>
</dbReference>
<dbReference type="GO" id="GO:0015074">
    <property type="term" value="P:DNA integration"/>
    <property type="evidence" value="ECO:0007669"/>
    <property type="project" value="InterPro"/>
</dbReference>
<evidence type="ECO:0000256" key="3">
    <source>
        <dbReference type="ARBA" id="ARBA00022722"/>
    </source>
</evidence>
<dbReference type="Gene3D" id="2.40.70.10">
    <property type="entry name" value="Acid Proteases"/>
    <property type="match status" value="1"/>
</dbReference>
<dbReference type="InterPro" id="IPR041577">
    <property type="entry name" value="RT_RNaseH_2"/>
</dbReference>
<dbReference type="GO" id="GO:0003676">
    <property type="term" value="F:nucleic acid binding"/>
    <property type="evidence" value="ECO:0007669"/>
    <property type="project" value="InterPro"/>
</dbReference>
<comment type="caution">
    <text evidence="9">The sequence shown here is derived from an EMBL/GenBank/DDBJ whole genome shotgun (WGS) entry which is preliminary data.</text>
</comment>
<dbReference type="CDD" id="cd00303">
    <property type="entry name" value="retropepsin_like"/>
    <property type="match status" value="1"/>
</dbReference>
<dbReference type="FunFam" id="3.30.70.270:FF:000063">
    <property type="entry name" value="Zinc knuckle domaincontaining protein"/>
    <property type="match status" value="1"/>
</dbReference>
<dbReference type="PANTHER" id="PTHR37984">
    <property type="entry name" value="PROTEIN CBG26694"/>
    <property type="match status" value="1"/>
</dbReference>
<proteinExistence type="predicted"/>
<dbReference type="PROSITE" id="PS50994">
    <property type="entry name" value="INTEGRASE"/>
    <property type="match status" value="1"/>
</dbReference>
<dbReference type="GO" id="GO:0003964">
    <property type="term" value="F:RNA-directed DNA polymerase activity"/>
    <property type="evidence" value="ECO:0007669"/>
    <property type="project" value="UniProtKB-KW"/>
</dbReference>
<keyword evidence="6" id="KW-0511">Multifunctional enzyme</keyword>
<dbReference type="Pfam" id="PF13456">
    <property type="entry name" value="RVT_3"/>
    <property type="match status" value="1"/>
</dbReference>
<dbReference type="InterPro" id="IPR021109">
    <property type="entry name" value="Peptidase_aspartic_dom_sf"/>
</dbReference>
<dbReference type="Pfam" id="PF17919">
    <property type="entry name" value="RT_RNaseH_2"/>
    <property type="match status" value="1"/>
</dbReference>
<dbReference type="GO" id="GO:0004523">
    <property type="term" value="F:RNA-DNA hybrid ribonuclease activity"/>
    <property type="evidence" value="ECO:0007669"/>
    <property type="project" value="InterPro"/>
</dbReference>
<dbReference type="InterPro" id="IPR043502">
    <property type="entry name" value="DNA/RNA_pol_sf"/>
</dbReference>
<dbReference type="InterPro" id="IPR050951">
    <property type="entry name" value="Retrovirus_Pol_polyprotein"/>
</dbReference>
<dbReference type="OrthoDB" id="101614at2759"/>
<keyword evidence="1" id="KW-0808">Transferase</keyword>
<keyword evidence="2" id="KW-0548">Nucleotidyltransferase</keyword>
<accession>A0A5B6U2I9</accession>
<dbReference type="EMBL" id="SMMG02000121">
    <property type="protein sequence ID" value="KAA3450814.1"/>
    <property type="molecule type" value="Genomic_DNA"/>
</dbReference>
<evidence type="ECO:0000256" key="2">
    <source>
        <dbReference type="ARBA" id="ARBA00022695"/>
    </source>
</evidence>
<dbReference type="SUPFAM" id="SSF56672">
    <property type="entry name" value="DNA/RNA polymerases"/>
    <property type="match status" value="1"/>
</dbReference>
<evidence type="ECO:0000256" key="7">
    <source>
        <dbReference type="SAM" id="MobiDB-lite"/>
    </source>
</evidence>
<feature type="domain" description="Integrase catalytic" evidence="8">
    <location>
        <begin position="1049"/>
        <end position="1209"/>
    </location>
</feature>
<dbReference type="CDD" id="cd01647">
    <property type="entry name" value="RT_LTR"/>
    <property type="match status" value="1"/>
</dbReference>
<keyword evidence="10" id="KW-1185">Reference proteome</keyword>
<dbReference type="InterPro" id="IPR002156">
    <property type="entry name" value="RNaseH_domain"/>
</dbReference>
<dbReference type="Gene3D" id="3.30.70.270">
    <property type="match status" value="1"/>
</dbReference>
<evidence type="ECO:0000256" key="6">
    <source>
        <dbReference type="ARBA" id="ARBA00023268"/>
    </source>
</evidence>
<evidence type="ECO:0000256" key="4">
    <source>
        <dbReference type="ARBA" id="ARBA00022759"/>
    </source>
</evidence>
<feature type="region of interest" description="Disordered" evidence="7">
    <location>
        <begin position="48"/>
        <end position="67"/>
    </location>
</feature>
<keyword evidence="5" id="KW-0233">DNA recombination</keyword>
<sequence length="1597" mass="182824">MAQLTPLDKLQLNKCTKENLFSQTVGMELASLLSPELLHVFSSISGKDSKKKNAIRGENTKKTNTEKKRRACSRARTHCWNEGLKLPTRNNCPGCNDRYVEYRQDIAKRRSVHERIGRIHPSDNRRLELHNDQPKKRHADHRWIDREEEEDHGYIWQEGQWCPPGLRKSQKRRVQRLRNQELKQARPRMKSVWRRVEKPDEHNPPAPTCMVCLLPSEFMAPTDQVVQEEALSEVDETEQLMAQLMLSKQATFEKPSKNRHMKPLYLRGFVNGKPLTKMFVDGGAAVNVMPYTTFRKLGMGLGDLTPTSIVLNDFAGNPSDTKGCVHVDLMIGSKTLLTTFFVIEGRGSYSLLLGRDWIHANCCIPSTMHQQLIQWIDDEVEIVQADDSISVARRGFVSADKLEEVDIGDGDKPRPTFISANLDPIFKEKLIKLLKEYKDCFAWDYSEMPGLDRSIVEHRLPIKPGYKPYKQPPRKIYKEEVLADVKKEIERLLDANFIRPCKYADWISNIVPVYKKNGKMRVCIDFRDLNKANQWMDTQCLFMDGNAGYNQIFMALEDIVKTAFRCPGHIGLFEWVVMTFGLKNAGATYQRAMNYIFHELIGKIVEYILMIIGWRIPGILIHEGGIGVGKKSMKAIDEIIPPTNLKELQSLLGKINFVRRFISNLSQKVLPFSSLLKVKKDQKFIWGDEQQKAFDEIKEYMKEPPVLVPPQLNKPFKLYMAADAQTIGSALIQEFEGKERVVAYLSRKLLDPETRYSAMEKLSLCHMLSMPILNGRIGKWILALSEFELKFESAKAVKGQIIADFITEHRDSSINLLNIIPWVLFFDGSSCDKGGGAGILLTSPKGEVFKFAIPNQSTVTNNQAEYEALLKGLQYLKEARAIALSGEYECKNDVLRNYYEECKQILKGFRSIILQHIPRGDNEEANKLAQSASGYRENQEVFTTDDCAIRSDLAENDWRKEIADYLENPSQKVSRRLRYKAIKFVLLDKDLYYKSLDGVLLRCLNQEEAKKLMSEVHDGLCGAHQSAYRMKWKFGNIQRVPASALNPIIKPWPFRGWGIDLIGQIYPPSSKGHKFVLLATDYFTKWVEAIPLRNVASENMIEFVKEHIIYRFGIPQTITTDQGTQFTSSEFRDFAESMGIKLLNSSPYYAQANGQAEASNKIMIKIIQKKIDQKPRKWHSVLNEALWAYRMAPHGSTKTSPYELVCGHHAVLPWEVQSDSRRIKLQKDLSSKDYNDLMMDELEDLHMIRLKALENIEKNKMRIAKYYNKKVKVKQFTEGDLVWKALLPIGTKYSAFGKWSPNWEGPFRIFKCIIYKKEGTRLQWGLIDPPKPMPNREIMVKRISQIRPRFLHVLHGMFYSTLQASFTYIKSTVVGAGMNLHGIKGECCTIAHTGPGDIRKDLVDVVHPIQGRPACCIGRMGKLDNCGFQSVKPRKKIRNKKILTSSSPPSNVAFPGDLINLLILILQDVLEVDNLMNQCRMRRIQNCACFPQKTSLDDDERKKKCSLESGIGTRQSWNVSRNEVRRQFKKTIKRAFGKILKMTSGPSKKLKGHSPRSVTCFMTVRAPEKRTELLSSALVEVINNIAQEYASPRCVCV</sequence>
<evidence type="ECO:0000313" key="10">
    <source>
        <dbReference type="Proteomes" id="UP000325315"/>
    </source>
</evidence>
<keyword evidence="3" id="KW-0540">Nuclease</keyword>
<dbReference type="Pfam" id="PF00078">
    <property type="entry name" value="RVT_1"/>
    <property type="match status" value="1"/>
</dbReference>
<gene>
    <name evidence="9" type="ORF">EPI10_034343</name>
</gene>
<evidence type="ECO:0000313" key="9">
    <source>
        <dbReference type="EMBL" id="KAA3450814.1"/>
    </source>
</evidence>
<dbReference type="SUPFAM" id="SSF53098">
    <property type="entry name" value="Ribonuclease H-like"/>
    <property type="match status" value="2"/>
</dbReference>
<dbReference type="CDD" id="cd09279">
    <property type="entry name" value="RNase_HI_like"/>
    <property type="match status" value="1"/>
</dbReference>
<dbReference type="InterPro" id="IPR012337">
    <property type="entry name" value="RNaseH-like_sf"/>
</dbReference>
<evidence type="ECO:0000256" key="1">
    <source>
        <dbReference type="ARBA" id="ARBA00022679"/>
    </source>
</evidence>
<dbReference type="Gene3D" id="3.10.20.370">
    <property type="match status" value="1"/>
</dbReference>
<protein>
    <submittedName>
        <fullName evidence="9">Reverse transcriptase (RNA-dependent DNA polymerase) domain containing protein</fullName>
    </submittedName>
</protein>
<keyword evidence="4" id="KW-0378">Hydrolase</keyword>
<dbReference type="InterPro" id="IPR001584">
    <property type="entry name" value="Integrase_cat-core"/>
</dbReference>
<dbReference type="FunFam" id="3.30.420.10:FF:000032">
    <property type="entry name" value="Retrovirus-related Pol polyprotein from transposon 297-like Protein"/>
    <property type="match status" value="1"/>
</dbReference>
<dbReference type="Proteomes" id="UP000325315">
    <property type="component" value="Unassembled WGS sequence"/>
</dbReference>
<evidence type="ECO:0000259" key="8">
    <source>
        <dbReference type="PROSITE" id="PS50994"/>
    </source>
</evidence>
<organism evidence="9 10">
    <name type="scientific">Gossypium australe</name>
    <dbReference type="NCBI Taxonomy" id="47621"/>
    <lineage>
        <taxon>Eukaryota</taxon>
        <taxon>Viridiplantae</taxon>
        <taxon>Streptophyta</taxon>
        <taxon>Embryophyta</taxon>
        <taxon>Tracheophyta</taxon>
        <taxon>Spermatophyta</taxon>
        <taxon>Magnoliopsida</taxon>
        <taxon>eudicotyledons</taxon>
        <taxon>Gunneridae</taxon>
        <taxon>Pentapetalae</taxon>
        <taxon>rosids</taxon>
        <taxon>malvids</taxon>
        <taxon>Malvales</taxon>
        <taxon>Malvaceae</taxon>
        <taxon>Malvoideae</taxon>
        <taxon>Gossypium</taxon>
    </lineage>
</organism>
<dbReference type="Pfam" id="PF00665">
    <property type="entry name" value="rve"/>
    <property type="match status" value="1"/>
</dbReference>
<dbReference type="Gene3D" id="3.10.10.10">
    <property type="entry name" value="HIV Type 1 Reverse Transcriptase, subunit A, domain 1"/>
    <property type="match status" value="1"/>
</dbReference>